<evidence type="ECO:0000313" key="4">
    <source>
        <dbReference type="Proteomes" id="UP000092967"/>
    </source>
</evidence>
<organism evidence="3 4">
    <name type="scientific">Wenyingzhuangia fucanilytica</name>
    <dbReference type="NCBI Taxonomy" id="1790137"/>
    <lineage>
        <taxon>Bacteria</taxon>
        <taxon>Pseudomonadati</taxon>
        <taxon>Bacteroidota</taxon>
        <taxon>Flavobacteriia</taxon>
        <taxon>Flavobacteriales</taxon>
        <taxon>Flavobacteriaceae</taxon>
        <taxon>Wenyingzhuangia</taxon>
    </lineage>
</organism>
<keyword evidence="4" id="KW-1185">Reference proteome</keyword>
<keyword evidence="1" id="KW-1133">Transmembrane helix</keyword>
<dbReference type="OrthoDB" id="678747at2"/>
<proteinExistence type="predicted"/>
<protein>
    <recommendedName>
        <fullName evidence="5">Adenylosuccinate synthetase</fullName>
    </recommendedName>
</protein>
<name>A0A1B1Y2U4_9FLAO</name>
<feature type="chain" id="PRO_5008532357" description="Adenylosuccinate synthetase" evidence="2">
    <location>
        <begin position="21"/>
        <end position="71"/>
    </location>
</feature>
<keyword evidence="1" id="KW-0472">Membrane</keyword>
<gene>
    <name evidence="3" type="ORF">AXE80_01745</name>
</gene>
<evidence type="ECO:0008006" key="5">
    <source>
        <dbReference type="Google" id="ProtNLM"/>
    </source>
</evidence>
<dbReference type="Proteomes" id="UP000092967">
    <property type="component" value="Chromosome"/>
</dbReference>
<evidence type="ECO:0000313" key="3">
    <source>
        <dbReference type="EMBL" id="ANW95096.1"/>
    </source>
</evidence>
<keyword evidence="2" id="KW-0732">Signal</keyword>
<sequence>MKKLQFILFLALCLSSVANYSQCAMCKAVVESGDSSYAKGLNDGIVTLMIIPYILVAIVAFIIFRYYKKNI</sequence>
<keyword evidence="1" id="KW-0812">Transmembrane</keyword>
<feature type="transmembrane region" description="Helical" evidence="1">
    <location>
        <begin position="47"/>
        <end position="67"/>
    </location>
</feature>
<dbReference type="KEGG" id="wfu:AXE80_01745"/>
<dbReference type="STRING" id="1790137.AXE80_01745"/>
<reference evidence="3 4" key="1">
    <citation type="submission" date="2016-02" db="EMBL/GenBank/DDBJ databases">
        <authorList>
            <person name="Wen L."/>
            <person name="He K."/>
            <person name="Yang H."/>
        </authorList>
    </citation>
    <scope>NUCLEOTIDE SEQUENCE [LARGE SCALE GENOMIC DNA]</scope>
    <source>
        <strain evidence="3 4">CZ1127</strain>
    </source>
</reference>
<evidence type="ECO:0000256" key="2">
    <source>
        <dbReference type="SAM" id="SignalP"/>
    </source>
</evidence>
<dbReference type="EMBL" id="CP014224">
    <property type="protein sequence ID" value="ANW95096.1"/>
    <property type="molecule type" value="Genomic_DNA"/>
</dbReference>
<evidence type="ECO:0000256" key="1">
    <source>
        <dbReference type="SAM" id="Phobius"/>
    </source>
</evidence>
<accession>A0A1B1Y2U4</accession>
<feature type="signal peptide" evidence="2">
    <location>
        <begin position="1"/>
        <end position="20"/>
    </location>
</feature>
<dbReference type="AlphaFoldDB" id="A0A1B1Y2U4"/>